<dbReference type="AlphaFoldDB" id="L1ISH7"/>
<evidence type="ECO:0000313" key="1">
    <source>
        <dbReference type="EMBL" id="EKX38839.1"/>
    </source>
</evidence>
<reference evidence="2" key="3">
    <citation type="submission" date="2016-03" db="UniProtKB">
        <authorList>
            <consortium name="EnsemblProtists"/>
        </authorList>
    </citation>
    <scope>IDENTIFICATION</scope>
</reference>
<dbReference type="RefSeq" id="XP_005825819.1">
    <property type="nucleotide sequence ID" value="XM_005825762.1"/>
</dbReference>
<dbReference type="EMBL" id="JH993044">
    <property type="protein sequence ID" value="EKX38839.1"/>
    <property type="molecule type" value="Genomic_DNA"/>
</dbReference>
<sequence>MIKLNAESVAVYNFACNTTLQENGILCPMHPCEGMWLFKGPRMNHNSYHTYGSTFGTDYVCGTFPTISFQIMKINDGIKGYYDYKSRIKDESLDRRTISMNLRKSNIVILEDGEFMSKMKDLHQVKNSKLQLDYFCFDEGFMKNLEKMQWNRDNGHIELMPIVYVEDIEKMRSDQSMDKGAYLDSMRGWTCSLIQRFISEPYCTSFTLPLPSDLVSDEEIAKATESDLQKFMETASRQVVIEED</sequence>
<evidence type="ECO:0000313" key="3">
    <source>
        <dbReference type="Proteomes" id="UP000011087"/>
    </source>
</evidence>
<name>L1ISH7_GUITC</name>
<proteinExistence type="predicted"/>
<dbReference type="HOGENOM" id="CLU_1139849_0_0_1"/>
<protein>
    <submittedName>
        <fullName evidence="1 2">Uncharacterized protein</fullName>
    </submittedName>
</protein>
<keyword evidence="3" id="KW-1185">Reference proteome</keyword>
<dbReference type="PaxDb" id="55529-EKX38839"/>
<dbReference type="GeneID" id="17295601"/>
<organism evidence="1">
    <name type="scientific">Guillardia theta (strain CCMP2712)</name>
    <name type="common">Cryptophyte</name>
    <dbReference type="NCBI Taxonomy" id="905079"/>
    <lineage>
        <taxon>Eukaryota</taxon>
        <taxon>Cryptophyceae</taxon>
        <taxon>Pyrenomonadales</taxon>
        <taxon>Geminigeraceae</taxon>
        <taxon>Guillardia</taxon>
    </lineage>
</organism>
<accession>L1ISH7</accession>
<evidence type="ECO:0000313" key="2">
    <source>
        <dbReference type="EnsemblProtists" id="EKX38839"/>
    </source>
</evidence>
<dbReference type="EnsemblProtists" id="EKX38839">
    <property type="protein sequence ID" value="EKX38839"/>
    <property type="gene ID" value="GUITHDRAFT_114947"/>
</dbReference>
<gene>
    <name evidence="1" type="ORF">GUITHDRAFT_114947</name>
</gene>
<dbReference type="Proteomes" id="UP000011087">
    <property type="component" value="Unassembled WGS sequence"/>
</dbReference>
<reference evidence="3" key="2">
    <citation type="submission" date="2012-11" db="EMBL/GenBank/DDBJ databases">
        <authorList>
            <person name="Kuo A."/>
            <person name="Curtis B.A."/>
            <person name="Tanifuji G."/>
            <person name="Burki F."/>
            <person name="Gruber A."/>
            <person name="Irimia M."/>
            <person name="Maruyama S."/>
            <person name="Arias M.C."/>
            <person name="Ball S.G."/>
            <person name="Gile G.H."/>
            <person name="Hirakawa Y."/>
            <person name="Hopkins J.F."/>
            <person name="Rensing S.A."/>
            <person name="Schmutz J."/>
            <person name="Symeonidi A."/>
            <person name="Elias M."/>
            <person name="Eveleigh R.J."/>
            <person name="Herman E.K."/>
            <person name="Klute M.J."/>
            <person name="Nakayama T."/>
            <person name="Obornik M."/>
            <person name="Reyes-Prieto A."/>
            <person name="Armbrust E.V."/>
            <person name="Aves S.J."/>
            <person name="Beiko R.G."/>
            <person name="Coutinho P."/>
            <person name="Dacks J.B."/>
            <person name="Durnford D.G."/>
            <person name="Fast N.M."/>
            <person name="Green B.R."/>
            <person name="Grisdale C."/>
            <person name="Hempe F."/>
            <person name="Henrissat B."/>
            <person name="Hoppner M.P."/>
            <person name="Ishida K.-I."/>
            <person name="Kim E."/>
            <person name="Koreny L."/>
            <person name="Kroth P.G."/>
            <person name="Liu Y."/>
            <person name="Malik S.-B."/>
            <person name="Maier U.G."/>
            <person name="McRose D."/>
            <person name="Mock T."/>
            <person name="Neilson J.A."/>
            <person name="Onodera N.T."/>
            <person name="Poole A.M."/>
            <person name="Pritham E.J."/>
            <person name="Richards T.A."/>
            <person name="Rocap G."/>
            <person name="Roy S.W."/>
            <person name="Sarai C."/>
            <person name="Schaack S."/>
            <person name="Shirato S."/>
            <person name="Slamovits C.H."/>
            <person name="Spencer D.F."/>
            <person name="Suzuki S."/>
            <person name="Worden A.Z."/>
            <person name="Zauner S."/>
            <person name="Barry K."/>
            <person name="Bell C."/>
            <person name="Bharti A.K."/>
            <person name="Crow J.A."/>
            <person name="Grimwood J."/>
            <person name="Kramer R."/>
            <person name="Lindquist E."/>
            <person name="Lucas S."/>
            <person name="Salamov A."/>
            <person name="McFadden G.I."/>
            <person name="Lane C.E."/>
            <person name="Keeling P.J."/>
            <person name="Gray M.W."/>
            <person name="Grigoriev I.V."/>
            <person name="Archibald J.M."/>
        </authorList>
    </citation>
    <scope>NUCLEOTIDE SEQUENCE</scope>
    <source>
        <strain evidence="3">CCMP2712</strain>
    </source>
</reference>
<dbReference type="KEGG" id="gtt:GUITHDRAFT_114947"/>
<reference evidence="1 3" key="1">
    <citation type="journal article" date="2012" name="Nature">
        <title>Algal genomes reveal evolutionary mosaicism and the fate of nucleomorphs.</title>
        <authorList>
            <consortium name="DOE Joint Genome Institute"/>
            <person name="Curtis B.A."/>
            <person name="Tanifuji G."/>
            <person name="Burki F."/>
            <person name="Gruber A."/>
            <person name="Irimia M."/>
            <person name="Maruyama S."/>
            <person name="Arias M.C."/>
            <person name="Ball S.G."/>
            <person name="Gile G.H."/>
            <person name="Hirakawa Y."/>
            <person name="Hopkins J.F."/>
            <person name="Kuo A."/>
            <person name="Rensing S.A."/>
            <person name="Schmutz J."/>
            <person name="Symeonidi A."/>
            <person name="Elias M."/>
            <person name="Eveleigh R.J."/>
            <person name="Herman E.K."/>
            <person name="Klute M.J."/>
            <person name="Nakayama T."/>
            <person name="Obornik M."/>
            <person name="Reyes-Prieto A."/>
            <person name="Armbrust E.V."/>
            <person name="Aves S.J."/>
            <person name="Beiko R.G."/>
            <person name="Coutinho P."/>
            <person name="Dacks J.B."/>
            <person name="Durnford D.G."/>
            <person name="Fast N.M."/>
            <person name="Green B.R."/>
            <person name="Grisdale C.J."/>
            <person name="Hempel F."/>
            <person name="Henrissat B."/>
            <person name="Hoppner M.P."/>
            <person name="Ishida K."/>
            <person name="Kim E."/>
            <person name="Koreny L."/>
            <person name="Kroth P.G."/>
            <person name="Liu Y."/>
            <person name="Malik S.B."/>
            <person name="Maier U.G."/>
            <person name="McRose D."/>
            <person name="Mock T."/>
            <person name="Neilson J.A."/>
            <person name="Onodera N.T."/>
            <person name="Poole A.M."/>
            <person name="Pritham E.J."/>
            <person name="Richards T.A."/>
            <person name="Rocap G."/>
            <person name="Roy S.W."/>
            <person name="Sarai C."/>
            <person name="Schaack S."/>
            <person name="Shirato S."/>
            <person name="Slamovits C.H."/>
            <person name="Spencer D.F."/>
            <person name="Suzuki S."/>
            <person name="Worden A.Z."/>
            <person name="Zauner S."/>
            <person name="Barry K."/>
            <person name="Bell C."/>
            <person name="Bharti A.K."/>
            <person name="Crow J.A."/>
            <person name="Grimwood J."/>
            <person name="Kramer R."/>
            <person name="Lindquist E."/>
            <person name="Lucas S."/>
            <person name="Salamov A."/>
            <person name="McFadden G.I."/>
            <person name="Lane C.E."/>
            <person name="Keeling P.J."/>
            <person name="Gray M.W."/>
            <person name="Grigoriev I.V."/>
            <person name="Archibald J.M."/>
        </authorList>
    </citation>
    <scope>NUCLEOTIDE SEQUENCE</scope>
    <source>
        <strain evidence="1 3">CCMP2712</strain>
    </source>
</reference>